<dbReference type="STRING" id="634430.SAMN04488241_110153"/>
<evidence type="ECO:0008006" key="4">
    <source>
        <dbReference type="Google" id="ProtNLM"/>
    </source>
</evidence>
<dbReference type="Proteomes" id="UP000199586">
    <property type="component" value="Unassembled WGS sequence"/>
</dbReference>
<feature type="chain" id="PRO_5011465005" description="Beta/Gamma crystallin" evidence="1">
    <location>
        <begin position="28"/>
        <end position="173"/>
    </location>
</feature>
<evidence type="ECO:0000313" key="3">
    <source>
        <dbReference type="Proteomes" id="UP000199586"/>
    </source>
</evidence>
<organism evidence="2 3">
    <name type="scientific">Sphingomonas rubra</name>
    <dbReference type="NCBI Taxonomy" id="634430"/>
    <lineage>
        <taxon>Bacteria</taxon>
        <taxon>Pseudomonadati</taxon>
        <taxon>Pseudomonadota</taxon>
        <taxon>Alphaproteobacteria</taxon>
        <taxon>Sphingomonadales</taxon>
        <taxon>Sphingomonadaceae</taxon>
        <taxon>Sphingomonas</taxon>
    </lineage>
</organism>
<accession>A0A1I5U638</accession>
<keyword evidence="1" id="KW-0732">Signal</keyword>
<proteinExistence type="predicted"/>
<name>A0A1I5U638_9SPHN</name>
<reference evidence="3" key="1">
    <citation type="submission" date="2016-10" db="EMBL/GenBank/DDBJ databases">
        <authorList>
            <person name="Varghese N."/>
            <person name="Submissions S."/>
        </authorList>
    </citation>
    <scope>NUCLEOTIDE SEQUENCE [LARGE SCALE GENOMIC DNA]</scope>
    <source>
        <strain evidence="3">CGMCC 1.9113</strain>
    </source>
</reference>
<dbReference type="AlphaFoldDB" id="A0A1I5U638"/>
<sequence>MFRESDMKTIILAALAPVALAAMPAAAQQAGPPAPPTGKLTPAQAALPGIDRARPVSAPAAVGRGAPVNGVLVLYGNEKCPTNNDGDEIVVCERRGADEQFRVPKELRNMVITPENRSWAARAQDTLSAGAGVNSIGSCSAVGAGGATGCWGQAAAANRTANAERRRAQREGQ</sequence>
<gene>
    <name evidence="2" type="ORF">SAMN04488241_110153</name>
</gene>
<evidence type="ECO:0000256" key="1">
    <source>
        <dbReference type="SAM" id="SignalP"/>
    </source>
</evidence>
<keyword evidence="3" id="KW-1185">Reference proteome</keyword>
<evidence type="ECO:0000313" key="2">
    <source>
        <dbReference type="EMBL" id="SFP90758.1"/>
    </source>
</evidence>
<protein>
    <recommendedName>
        <fullName evidence="4">Beta/Gamma crystallin</fullName>
    </recommendedName>
</protein>
<feature type="signal peptide" evidence="1">
    <location>
        <begin position="1"/>
        <end position="27"/>
    </location>
</feature>
<dbReference type="EMBL" id="FOXP01000010">
    <property type="protein sequence ID" value="SFP90758.1"/>
    <property type="molecule type" value="Genomic_DNA"/>
</dbReference>